<comment type="caution">
    <text evidence="4">The sequence shown here is derived from an EMBL/GenBank/DDBJ whole genome shotgun (WGS) entry which is preliminary data.</text>
</comment>
<dbReference type="PANTHER" id="PTHR10098">
    <property type="entry name" value="RAPSYN-RELATED"/>
    <property type="match status" value="1"/>
</dbReference>
<dbReference type="Proteomes" id="UP000663829">
    <property type="component" value="Unassembled WGS sequence"/>
</dbReference>
<name>A0A815K5B2_9BILA</name>
<dbReference type="EMBL" id="CAJNOQ010017002">
    <property type="protein sequence ID" value="CAF1391256.1"/>
    <property type="molecule type" value="Genomic_DNA"/>
</dbReference>
<evidence type="ECO:0000313" key="3">
    <source>
        <dbReference type="EMBL" id="CAF1239021.1"/>
    </source>
</evidence>
<evidence type="ECO:0000313" key="7">
    <source>
        <dbReference type="Proteomes" id="UP000663829"/>
    </source>
</evidence>
<evidence type="ECO:0000313" key="4">
    <source>
        <dbReference type="EMBL" id="CAF1391256.1"/>
    </source>
</evidence>
<dbReference type="EMBL" id="CAJOBC010082407">
    <property type="protein sequence ID" value="CAF4285782.1"/>
    <property type="molecule type" value="Genomic_DNA"/>
</dbReference>
<accession>A0A815K5B2</accession>
<dbReference type="AlphaFoldDB" id="A0A815K5B2"/>
<dbReference type="Pfam" id="PF03496">
    <property type="entry name" value="ADPrib_exo_Tox"/>
    <property type="match status" value="1"/>
</dbReference>
<dbReference type="Proteomes" id="UP000682733">
    <property type="component" value="Unassembled WGS sequence"/>
</dbReference>
<keyword evidence="7" id="KW-1185">Reference proteome</keyword>
<dbReference type="GO" id="GO:0106274">
    <property type="term" value="F:NAD+-protein-arginine ADP-ribosyltransferase activity"/>
    <property type="evidence" value="ECO:0007669"/>
    <property type="project" value="UniProtKB-EC"/>
</dbReference>
<dbReference type="Proteomes" id="UP000681722">
    <property type="component" value="Unassembled WGS sequence"/>
</dbReference>
<evidence type="ECO:0000313" key="6">
    <source>
        <dbReference type="EMBL" id="CAF4285782.1"/>
    </source>
</evidence>
<dbReference type="InterPro" id="IPR011990">
    <property type="entry name" value="TPR-like_helical_dom_sf"/>
</dbReference>
<dbReference type="SMART" id="SM00028">
    <property type="entry name" value="TPR"/>
    <property type="match status" value="2"/>
</dbReference>
<evidence type="ECO:0000256" key="1">
    <source>
        <dbReference type="PROSITE-ProRule" id="PRU00339"/>
    </source>
</evidence>
<dbReference type="SUPFAM" id="SSF56399">
    <property type="entry name" value="ADP-ribosylation"/>
    <property type="match status" value="1"/>
</dbReference>
<dbReference type="GO" id="GO:0016779">
    <property type="term" value="F:nucleotidyltransferase activity"/>
    <property type="evidence" value="ECO:0007669"/>
    <property type="project" value="UniProtKB-KW"/>
</dbReference>
<organism evidence="4 7">
    <name type="scientific">Didymodactylos carnosus</name>
    <dbReference type="NCBI Taxonomy" id="1234261"/>
    <lineage>
        <taxon>Eukaryota</taxon>
        <taxon>Metazoa</taxon>
        <taxon>Spiralia</taxon>
        <taxon>Gnathifera</taxon>
        <taxon>Rotifera</taxon>
        <taxon>Eurotatoria</taxon>
        <taxon>Bdelloidea</taxon>
        <taxon>Philodinida</taxon>
        <taxon>Philodinidae</taxon>
        <taxon>Didymodactylos</taxon>
    </lineage>
</organism>
<dbReference type="InterPro" id="IPR003540">
    <property type="entry name" value="ADP-ribosyltransferase"/>
</dbReference>
<dbReference type="Pfam" id="PF13424">
    <property type="entry name" value="TPR_12"/>
    <property type="match status" value="1"/>
</dbReference>
<dbReference type="Gene3D" id="1.25.40.10">
    <property type="entry name" value="Tetratricopeptide repeat domain"/>
    <property type="match status" value="2"/>
</dbReference>
<dbReference type="PROSITE" id="PS50005">
    <property type="entry name" value="TPR"/>
    <property type="match status" value="2"/>
</dbReference>
<dbReference type="Proteomes" id="UP000677228">
    <property type="component" value="Unassembled WGS sequence"/>
</dbReference>
<dbReference type="Gene3D" id="3.90.176.10">
    <property type="entry name" value="Toxin ADP-ribosyltransferase, Chain A, domain 1"/>
    <property type="match status" value="1"/>
</dbReference>
<feature type="domain" description="ADP ribosyltransferase" evidence="2">
    <location>
        <begin position="65"/>
        <end position="199"/>
    </location>
</feature>
<protein>
    <recommendedName>
        <fullName evidence="2">ADP ribosyltransferase domain-containing protein</fullName>
    </recommendedName>
</protein>
<dbReference type="PROSITE" id="PS51996">
    <property type="entry name" value="TR_MART"/>
    <property type="match status" value="1"/>
</dbReference>
<dbReference type="PANTHER" id="PTHR10098:SF108">
    <property type="entry name" value="TETRATRICOPEPTIDE REPEAT PROTEIN 28"/>
    <property type="match status" value="1"/>
</dbReference>
<evidence type="ECO:0000313" key="5">
    <source>
        <dbReference type="EMBL" id="CAF4046493.1"/>
    </source>
</evidence>
<dbReference type="EMBL" id="CAJNOK010016125">
    <property type="protein sequence ID" value="CAF1239021.1"/>
    <property type="molecule type" value="Genomic_DNA"/>
</dbReference>
<gene>
    <name evidence="4" type="ORF">GPM918_LOCUS32806</name>
    <name evidence="3" type="ORF">OVA965_LOCUS25734</name>
    <name evidence="6" type="ORF">SRO942_LOCUS33478</name>
    <name evidence="5" type="ORF">TMI583_LOCUS26465</name>
</gene>
<dbReference type="OrthoDB" id="5986190at2759"/>
<reference evidence="4" key="1">
    <citation type="submission" date="2021-02" db="EMBL/GenBank/DDBJ databases">
        <authorList>
            <person name="Nowell W R."/>
        </authorList>
    </citation>
    <scope>NUCLEOTIDE SEQUENCE</scope>
</reference>
<feature type="repeat" description="TPR" evidence="1">
    <location>
        <begin position="395"/>
        <end position="428"/>
    </location>
</feature>
<dbReference type="SUPFAM" id="SSF48452">
    <property type="entry name" value="TPR-like"/>
    <property type="match status" value="1"/>
</dbReference>
<feature type="repeat" description="TPR" evidence="1">
    <location>
        <begin position="352"/>
        <end position="385"/>
    </location>
</feature>
<dbReference type="EMBL" id="CAJOBA010037672">
    <property type="protein sequence ID" value="CAF4046493.1"/>
    <property type="molecule type" value="Genomic_DNA"/>
</dbReference>
<sequence length="454" mass="52960">MDHKNDARFEMINECCKYYEDDRIELKKIDDFQKDYHGDRAILWYTADSFLFRLVNKAFRTELIEKIYVFRLFITDLYNQLLKEFETQQKMKRSLKVYRGAQIESNLVKQLKNSTGILISMNGFSSATSDIEVAKIFAGDGKHNLGYESVLFELNIDPDIQPKPYADIKQHSKFPAEKEFLFSVGTTWHINSVELNRKKSVWVISLRLTSDQDTSSIELLSQVNELISRPCTPLTLANVLLALGEHDTAKIYYNEMLKDHLNEQEKEDIYMGLGILWYEKNESNIALDYFEKTQISKTFAQSPHNLCQLSISINQVTSYLRNNKRTLSIKYYCEMNSIILICLLENEDNSYVKIFNNIGIMNHKNGSYEEAMKNYTTALQTVNDYETVQNKQEHAAVYNNIAGIHYCKGDYDSALINYEQAIRIADQMVSDSWIRDFKKNQAAAQRRYVIKRDR</sequence>
<proteinExistence type="predicted"/>
<keyword evidence="1" id="KW-0802">TPR repeat</keyword>
<evidence type="ECO:0000259" key="2">
    <source>
        <dbReference type="Pfam" id="PF03496"/>
    </source>
</evidence>
<dbReference type="InterPro" id="IPR019734">
    <property type="entry name" value="TPR_rpt"/>
</dbReference>